<gene>
    <name evidence="1" type="ORF">TNIN_385981</name>
</gene>
<sequence length="90" mass="10361">MWAARGNGEKEAISLTAKLMDSSISSPRWHVGRRARLGGDRAWLSVPRCRQFFIFECLHLLAGLYLRIFHRLRVVEDSARRFTKSISDVS</sequence>
<evidence type="ECO:0000313" key="2">
    <source>
        <dbReference type="Proteomes" id="UP000886998"/>
    </source>
</evidence>
<dbReference type="Proteomes" id="UP000886998">
    <property type="component" value="Unassembled WGS sequence"/>
</dbReference>
<keyword evidence="2" id="KW-1185">Reference proteome</keyword>
<protein>
    <submittedName>
        <fullName evidence="1">Uncharacterized protein</fullName>
    </submittedName>
</protein>
<reference evidence="1" key="1">
    <citation type="submission" date="2020-08" db="EMBL/GenBank/DDBJ databases">
        <title>Multicomponent nature underlies the extraordinary mechanical properties of spider dragline silk.</title>
        <authorList>
            <person name="Kono N."/>
            <person name="Nakamura H."/>
            <person name="Mori M."/>
            <person name="Yoshida Y."/>
            <person name="Ohtoshi R."/>
            <person name="Malay A.D."/>
            <person name="Moran D.A.P."/>
            <person name="Tomita M."/>
            <person name="Numata K."/>
            <person name="Arakawa K."/>
        </authorList>
    </citation>
    <scope>NUCLEOTIDE SEQUENCE</scope>
</reference>
<name>A0A8X6XWT8_9ARAC</name>
<dbReference type="EMBL" id="BMAV01013002">
    <property type="protein sequence ID" value="GFY60149.1"/>
    <property type="molecule type" value="Genomic_DNA"/>
</dbReference>
<organism evidence="1 2">
    <name type="scientific">Trichonephila inaurata madagascariensis</name>
    <dbReference type="NCBI Taxonomy" id="2747483"/>
    <lineage>
        <taxon>Eukaryota</taxon>
        <taxon>Metazoa</taxon>
        <taxon>Ecdysozoa</taxon>
        <taxon>Arthropoda</taxon>
        <taxon>Chelicerata</taxon>
        <taxon>Arachnida</taxon>
        <taxon>Araneae</taxon>
        <taxon>Araneomorphae</taxon>
        <taxon>Entelegynae</taxon>
        <taxon>Araneoidea</taxon>
        <taxon>Nephilidae</taxon>
        <taxon>Trichonephila</taxon>
        <taxon>Trichonephila inaurata</taxon>
    </lineage>
</organism>
<proteinExistence type="predicted"/>
<comment type="caution">
    <text evidence="1">The sequence shown here is derived from an EMBL/GenBank/DDBJ whole genome shotgun (WGS) entry which is preliminary data.</text>
</comment>
<dbReference type="AlphaFoldDB" id="A0A8X6XWT8"/>
<accession>A0A8X6XWT8</accession>
<evidence type="ECO:0000313" key="1">
    <source>
        <dbReference type="EMBL" id="GFY60149.1"/>
    </source>
</evidence>